<dbReference type="RefSeq" id="WP_161786311.1">
    <property type="nucleotide sequence ID" value="NZ_JDUO01000004.1"/>
</dbReference>
<dbReference type="GeneID" id="93094337"/>
<gene>
    <name evidence="1" type="ORF">BMON_0469</name>
</gene>
<dbReference type="Proteomes" id="UP000029082">
    <property type="component" value="Unassembled WGS sequence"/>
</dbReference>
<dbReference type="eggNOG" id="ENOG502ZBZ3">
    <property type="taxonomic scope" value="Bacteria"/>
</dbReference>
<name>A0A087C7L4_9BIFI</name>
<dbReference type="AlphaFoldDB" id="A0A087C7L4"/>
<dbReference type="STRING" id="1437603.GCA_000771525_01256"/>
<proteinExistence type="predicted"/>
<reference evidence="1 2" key="1">
    <citation type="submission" date="2014-03" db="EMBL/GenBank/DDBJ databases">
        <title>Genomics of Bifidobacteria.</title>
        <authorList>
            <person name="Ventura M."/>
            <person name="Milani C."/>
            <person name="Lugli G.A."/>
        </authorList>
    </citation>
    <scope>NUCLEOTIDE SEQUENCE [LARGE SCALE GENOMIC DNA]</scope>
    <source>
        <strain evidence="1 2">DSM 21395</strain>
    </source>
</reference>
<protein>
    <submittedName>
        <fullName evidence="1">Bacteriochlorophyll 4-vinyl reductase</fullName>
    </submittedName>
</protein>
<comment type="caution">
    <text evidence="1">The sequence shown here is derived from an EMBL/GenBank/DDBJ whole genome shotgun (WGS) entry which is preliminary data.</text>
</comment>
<evidence type="ECO:0000313" key="2">
    <source>
        <dbReference type="Proteomes" id="UP000029082"/>
    </source>
</evidence>
<sequence length="274" mass="29613">MTANTADSVSKRDTRQIDFNDVLVTALKIPGVKIDRESFLREQFRTKPLESVNDILASGPVDAGISQAELRAIASRIVDTATLQSSGMSFLTGLPGGLTMAATIPADIAQFYAMDLRMAQQIAYLYGEPDLFQNGLPDDGRVRNQLTVFCGVMFGVSGATSLARAATAKIAKQMMSTLPKKALTKTLYFRLIKSIAKVLGIKMTKQVFARGVSKFVPLLGGAISGGMTFAMMRPMGNRLIDALEEAHFAYTEESLKADLSDLESLAVDGPRYKA</sequence>
<organism evidence="1 2">
    <name type="scientific">Bifidobacterium mongoliense DSM 21395</name>
    <dbReference type="NCBI Taxonomy" id="1437603"/>
    <lineage>
        <taxon>Bacteria</taxon>
        <taxon>Bacillati</taxon>
        <taxon>Actinomycetota</taxon>
        <taxon>Actinomycetes</taxon>
        <taxon>Bifidobacteriales</taxon>
        <taxon>Bifidobacteriaceae</taxon>
        <taxon>Bifidobacterium</taxon>
    </lineage>
</organism>
<accession>A0A087C7L4</accession>
<keyword evidence="2" id="KW-1185">Reference proteome</keyword>
<dbReference type="OrthoDB" id="306887at2"/>
<dbReference type="EMBL" id="JGZE01000002">
    <property type="protein sequence ID" value="KFI79264.1"/>
    <property type="molecule type" value="Genomic_DNA"/>
</dbReference>
<evidence type="ECO:0000313" key="1">
    <source>
        <dbReference type="EMBL" id="KFI79264.1"/>
    </source>
</evidence>